<dbReference type="CDD" id="cd05252">
    <property type="entry name" value="CDP_GD_SDR_e"/>
    <property type="match status" value="1"/>
</dbReference>
<comment type="caution">
    <text evidence="2">The sequence shown here is derived from an EMBL/GenBank/DDBJ whole genome shotgun (WGS) entry which is preliminary data.</text>
</comment>
<dbReference type="InterPro" id="IPR016040">
    <property type="entry name" value="NAD(P)-bd_dom"/>
</dbReference>
<dbReference type="AlphaFoldDB" id="A0A428MHN2"/>
<dbReference type="PANTHER" id="PTHR43000">
    <property type="entry name" value="DTDP-D-GLUCOSE 4,6-DEHYDRATASE-RELATED"/>
    <property type="match status" value="1"/>
</dbReference>
<dbReference type="Proteomes" id="UP000269669">
    <property type="component" value="Unassembled WGS sequence"/>
</dbReference>
<accession>A0A428MHN2</accession>
<evidence type="ECO:0000259" key="1">
    <source>
        <dbReference type="Pfam" id="PF16363"/>
    </source>
</evidence>
<dbReference type="Pfam" id="PF16363">
    <property type="entry name" value="GDP_Man_Dehyd"/>
    <property type="match status" value="1"/>
</dbReference>
<dbReference type="RefSeq" id="WP_312024189.1">
    <property type="nucleotide sequence ID" value="NZ_RSDW01000001.1"/>
</dbReference>
<evidence type="ECO:0000313" key="3">
    <source>
        <dbReference type="Proteomes" id="UP000269669"/>
    </source>
</evidence>
<dbReference type="EMBL" id="RSDW01000001">
    <property type="protein sequence ID" value="RSL16400.1"/>
    <property type="molecule type" value="Genomic_DNA"/>
</dbReference>
<organism evidence="2 3">
    <name type="scientific">Edaphobacter aggregans</name>
    <dbReference type="NCBI Taxonomy" id="570835"/>
    <lineage>
        <taxon>Bacteria</taxon>
        <taxon>Pseudomonadati</taxon>
        <taxon>Acidobacteriota</taxon>
        <taxon>Terriglobia</taxon>
        <taxon>Terriglobales</taxon>
        <taxon>Acidobacteriaceae</taxon>
        <taxon>Edaphobacter</taxon>
    </lineage>
</organism>
<evidence type="ECO:0000313" key="2">
    <source>
        <dbReference type="EMBL" id="RSL16400.1"/>
    </source>
</evidence>
<gene>
    <name evidence="2" type="ORF">EDE15_1913</name>
</gene>
<dbReference type="Gene3D" id="3.40.50.720">
    <property type="entry name" value="NAD(P)-binding Rossmann-like Domain"/>
    <property type="match status" value="1"/>
</dbReference>
<dbReference type="NCBIfam" id="TIGR02622">
    <property type="entry name" value="CDP_4_6_dhtase"/>
    <property type="match status" value="1"/>
</dbReference>
<dbReference type="SUPFAM" id="SSF51735">
    <property type="entry name" value="NAD(P)-binding Rossmann-fold domains"/>
    <property type="match status" value="1"/>
</dbReference>
<dbReference type="Gene3D" id="3.90.25.10">
    <property type="entry name" value="UDP-galactose 4-epimerase, domain 1"/>
    <property type="match status" value="1"/>
</dbReference>
<keyword evidence="3" id="KW-1185">Reference proteome</keyword>
<reference evidence="2 3" key="1">
    <citation type="submission" date="2018-12" db="EMBL/GenBank/DDBJ databases">
        <title>Sequencing of bacterial isolates from soil warming experiment in Harvard Forest, Massachusetts, USA.</title>
        <authorList>
            <person name="Deangelis K."/>
        </authorList>
    </citation>
    <scope>NUCLEOTIDE SEQUENCE [LARGE SCALE GENOMIC DNA]</scope>
    <source>
        <strain evidence="2 3">EB153</strain>
    </source>
</reference>
<feature type="domain" description="NAD(P)-binding" evidence="1">
    <location>
        <begin position="16"/>
        <end position="324"/>
    </location>
</feature>
<dbReference type="InterPro" id="IPR036291">
    <property type="entry name" value="NAD(P)-bd_dom_sf"/>
</dbReference>
<protein>
    <submittedName>
        <fullName evidence="2">CDP-glucose 4,6-dehydratase</fullName>
    </submittedName>
</protein>
<sequence>MSLGLDSPWRGRRVFLTGHTGFKGSWMALWLTQMGATVCGYSLAPPSDPNLFEVARISECVHHIEADICELPRLRAAMQEFAPDVVFHLAAQSLVRRSYAEPVLTYATNVMGTVNVLDSIRHTASVKAAVLITTDKCYQNREWQWGYRENDRLGGHDPYSNSKACAELVSAAYRDSFFPPDKLGVHGVAVATARAGNVIGGGDWAVDRLIPDLMRGFIAGEQVAIRNPHAIRPWQHVLEPVRGYIQLAERLLAHDASFTSAWNFGPDEEDARPVEWIVRELAKQWSPDASWAIDEGVHPHEATYLKLDCARAHNLLGWRPALALSGALQFIVEWFKQWQAGSDMQQITLDQIAAYQRLSKYDLPISNRS</sequence>
<dbReference type="InterPro" id="IPR013445">
    <property type="entry name" value="CDP_4_6_deHydtase"/>
</dbReference>
<proteinExistence type="predicted"/>
<name>A0A428MHN2_9BACT</name>